<reference evidence="2 3" key="1">
    <citation type="submission" date="2024-11" db="EMBL/GenBank/DDBJ databases">
        <title>A near-complete genome assembly of Cinchona calisaya.</title>
        <authorList>
            <person name="Lian D.C."/>
            <person name="Zhao X.W."/>
            <person name="Wei L."/>
        </authorList>
    </citation>
    <scope>NUCLEOTIDE SEQUENCE [LARGE SCALE GENOMIC DNA]</scope>
    <source>
        <tissue evidence="2">Nenye</tissue>
    </source>
</reference>
<dbReference type="SUPFAM" id="SSF50998">
    <property type="entry name" value="Quinoprotein alcohol dehydrogenase-like"/>
    <property type="match status" value="1"/>
</dbReference>
<proteinExistence type="predicted"/>
<dbReference type="PANTHER" id="PTHR32303">
    <property type="entry name" value="QUINOPROTEIN ALCOHOL DEHYDROGENASE (CYTOCHROME C)"/>
    <property type="match status" value="1"/>
</dbReference>
<feature type="region of interest" description="Disordered" evidence="1">
    <location>
        <begin position="197"/>
        <end position="217"/>
    </location>
</feature>
<name>A0ABD2Y1E4_9GENT</name>
<protein>
    <submittedName>
        <fullName evidence="2">Uncharacterized protein</fullName>
    </submittedName>
</protein>
<gene>
    <name evidence="2" type="ORF">ACH5RR_035830</name>
</gene>
<evidence type="ECO:0000313" key="2">
    <source>
        <dbReference type="EMBL" id="KAL3501381.1"/>
    </source>
</evidence>
<evidence type="ECO:0000313" key="3">
    <source>
        <dbReference type="Proteomes" id="UP001630127"/>
    </source>
</evidence>
<comment type="caution">
    <text evidence="2">The sequence shown here is derived from an EMBL/GenBank/DDBJ whole genome shotgun (WGS) entry which is preliminary data.</text>
</comment>
<dbReference type="AlphaFoldDB" id="A0ABD2Y1E4"/>
<evidence type="ECO:0000256" key="1">
    <source>
        <dbReference type="SAM" id="MobiDB-lite"/>
    </source>
</evidence>
<dbReference type="PANTHER" id="PTHR32303:SF18">
    <property type="entry name" value="POLYVINYLALCOHOL DEHYDROGENASE-LIKE"/>
    <property type="match status" value="1"/>
</dbReference>
<organism evidence="2 3">
    <name type="scientific">Cinchona calisaya</name>
    <dbReference type="NCBI Taxonomy" id="153742"/>
    <lineage>
        <taxon>Eukaryota</taxon>
        <taxon>Viridiplantae</taxon>
        <taxon>Streptophyta</taxon>
        <taxon>Embryophyta</taxon>
        <taxon>Tracheophyta</taxon>
        <taxon>Spermatophyta</taxon>
        <taxon>Magnoliopsida</taxon>
        <taxon>eudicotyledons</taxon>
        <taxon>Gunneridae</taxon>
        <taxon>Pentapetalae</taxon>
        <taxon>asterids</taxon>
        <taxon>lamiids</taxon>
        <taxon>Gentianales</taxon>
        <taxon>Rubiaceae</taxon>
        <taxon>Cinchonoideae</taxon>
        <taxon>Cinchoneae</taxon>
        <taxon>Cinchona</taxon>
    </lineage>
</organism>
<dbReference type="Gene3D" id="2.140.10.10">
    <property type="entry name" value="Quinoprotein alcohol dehydrogenase-like superfamily"/>
    <property type="match status" value="1"/>
</dbReference>
<dbReference type="EMBL" id="JBJUIK010000015">
    <property type="protein sequence ID" value="KAL3501381.1"/>
    <property type="molecule type" value="Genomic_DNA"/>
</dbReference>
<dbReference type="InterPro" id="IPR011047">
    <property type="entry name" value="Quinoprotein_ADH-like_sf"/>
</dbReference>
<dbReference type="InterPro" id="IPR015943">
    <property type="entry name" value="WD40/YVTN_repeat-like_dom_sf"/>
</dbReference>
<feature type="compositionally biased region" description="Pro residues" evidence="1">
    <location>
        <begin position="204"/>
        <end position="216"/>
    </location>
</feature>
<dbReference type="Gene3D" id="2.130.10.10">
    <property type="entry name" value="YVTN repeat-like/Quinoprotein amine dehydrogenase"/>
    <property type="match status" value="1"/>
</dbReference>
<keyword evidence="3" id="KW-1185">Reference proteome</keyword>
<sequence length="451" mass="48814">MIEVLNTVTTFFRYHGYLYAVCADNGALIWKQNPGNLTGLPPTGAYVNVTVSRSTPTIANDLLIMGIYGPAVVFAVKRLNGQLVWLSHLDPRPLAVITASGTFYMGAFYVGVSSLEELLPIGQCCIFRGSMVKLDARSCTILWQTYTVPDNGGKVGGYAGAAIWGSSPSIDVFRGLVYIATGNLYNAPPEVLKCEEAQNNQTSPPNPNNPDCPPGPYNDAAFGEAPMLLSILRMERSVQKSGFAWALDHDNGDIVWFKRAGPGSIQGGGIWGAAADGKRVYTNIVNGDRLPFTLAPSTQTTTAGAWVALDANTGEILWSTANPSLQSFHSALLPLISPFQLFSCPNNVIITGMKIMGECNFCEYLELDGVFIKPLSFHSHEHIQLRVKLKMHMLRSRKGLKVPTRKLNKTLNELNKASCGCVYIGLGYSIGVAVLHPTWTSGNSTLAFCVV</sequence>
<accession>A0ABD2Y1E4</accession>
<dbReference type="Proteomes" id="UP001630127">
    <property type="component" value="Unassembled WGS sequence"/>
</dbReference>